<dbReference type="InterPro" id="IPR002744">
    <property type="entry name" value="MIP18-like"/>
</dbReference>
<dbReference type="Gene3D" id="3.30.300.130">
    <property type="entry name" value="Fe-S cluster assembly (FSCA)"/>
    <property type="match status" value="1"/>
</dbReference>
<sequence>MPISTDARVAEVWDRLASVTDPELDESVTELRFVTAVEVDADSRVHIGFRLPTYWCSPNFAFLMADDMRAAAGSLPWVRQVLIDLRDHMYSDTINQGLAQGHSFKATFAEEAAEEDLDDLRRTFRIKAYQRRQEAVIRHLMERGWTPAAILALDCPHLATLAIDDPETDRQRTRYLEIRAEYGGPTDAAFTSAEGEAINPETFADYLTLLRRVRINTEFNGSLCRGLLQARYGDDEPASAPDGEPTLADFIAGRVDARNERRNHSCRK</sequence>
<gene>
    <name evidence="2" type="ORF">SAE02_60850</name>
</gene>
<dbReference type="Pfam" id="PF01883">
    <property type="entry name" value="FeS_assembly_P"/>
    <property type="match status" value="1"/>
</dbReference>
<dbReference type="OrthoDB" id="153551at2"/>
<dbReference type="InterPro" id="IPR034904">
    <property type="entry name" value="FSCA_dom_sf"/>
</dbReference>
<accession>A0A512DZM7</accession>
<evidence type="ECO:0000259" key="1">
    <source>
        <dbReference type="Pfam" id="PF01883"/>
    </source>
</evidence>
<dbReference type="RefSeq" id="WP_044434583.1">
    <property type="nucleotide sequence ID" value="NZ_BJYZ01000033.1"/>
</dbReference>
<proteinExistence type="predicted"/>
<organism evidence="2 3">
    <name type="scientific">Skermanella aerolata</name>
    <dbReference type="NCBI Taxonomy" id="393310"/>
    <lineage>
        <taxon>Bacteria</taxon>
        <taxon>Pseudomonadati</taxon>
        <taxon>Pseudomonadota</taxon>
        <taxon>Alphaproteobacteria</taxon>
        <taxon>Rhodospirillales</taxon>
        <taxon>Azospirillaceae</taxon>
        <taxon>Skermanella</taxon>
    </lineage>
</organism>
<evidence type="ECO:0000313" key="3">
    <source>
        <dbReference type="Proteomes" id="UP000321523"/>
    </source>
</evidence>
<evidence type="ECO:0000313" key="2">
    <source>
        <dbReference type="EMBL" id="GEO41937.1"/>
    </source>
</evidence>
<dbReference type="SUPFAM" id="SSF117916">
    <property type="entry name" value="Fe-S cluster assembly (FSCA) domain-like"/>
    <property type="match status" value="1"/>
</dbReference>
<dbReference type="AlphaFoldDB" id="A0A512DZM7"/>
<dbReference type="EMBL" id="BJYZ01000033">
    <property type="protein sequence ID" value="GEO41937.1"/>
    <property type="molecule type" value="Genomic_DNA"/>
</dbReference>
<feature type="domain" description="MIP18 family-like" evidence="1">
    <location>
        <begin position="10"/>
        <end position="82"/>
    </location>
</feature>
<name>A0A512DZM7_9PROT</name>
<protein>
    <recommendedName>
        <fullName evidence="1">MIP18 family-like domain-containing protein</fullName>
    </recommendedName>
</protein>
<dbReference type="Proteomes" id="UP000321523">
    <property type="component" value="Unassembled WGS sequence"/>
</dbReference>
<comment type="caution">
    <text evidence="2">The sequence shown here is derived from an EMBL/GenBank/DDBJ whole genome shotgun (WGS) entry which is preliminary data.</text>
</comment>
<reference evidence="2 3" key="1">
    <citation type="submission" date="2019-07" db="EMBL/GenBank/DDBJ databases">
        <title>Whole genome shotgun sequence of Skermanella aerolata NBRC 106429.</title>
        <authorList>
            <person name="Hosoyama A."/>
            <person name="Uohara A."/>
            <person name="Ohji S."/>
            <person name="Ichikawa N."/>
        </authorList>
    </citation>
    <scope>NUCLEOTIDE SEQUENCE [LARGE SCALE GENOMIC DNA]</scope>
    <source>
        <strain evidence="2 3">NBRC 106429</strain>
    </source>
</reference>
<keyword evidence="3" id="KW-1185">Reference proteome</keyword>